<reference evidence="1 2" key="1">
    <citation type="journal article" date="2021" name="J. Hered.">
        <title>A chromosome-level genome assembly of the parasitoid wasp, Cotesia glomerata (Hymenoptera: Braconidae).</title>
        <authorList>
            <person name="Pinto B.J."/>
            <person name="Weis J.J."/>
            <person name="Gamble T."/>
            <person name="Ode P.J."/>
            <person name="Paul R."/>
            <person name="Zaspel J.M."/>
        </authorList>
    </citation>
    <scope>NUCLEOTIDE SEQUENCE [LARGE SCALE GENOMIC DNA]</scope>
    <source>
        <strain evidence="1">CgM1</strain>
    </source>
</reference>
<dbReference type="AlphaFoldDB" id="A0AAV7IY02"/>
<comment type="caution">
    <text evidence="1">The sequence shown here is derived from an EMBL/GenBank/DDBJ whole genome shotgun (WGS) entry which is preliminary data.</text>
</comment>
<evidence type="ECO:0000313" key="2">
    <source>
        <dbReference type="Proteomes" id="UP000826195"/>
    </source>
</evidence>
<accession>A0AAV7IY02</accession>
<keyword evidence="2" id="KW-1185">Reference proteome</keyword>
<evidence type="ECO:0000313" key="1">
    <source>
        <dbReference type="EMBL" id="KAH0561588.1"/>
    </source>
</evidence>
<sequence>MVTMTTSCKKNKQNRAELMMVPKDKARLRIRYCQTVAVSASTRAPRTRESIALTHSTPSNVVGTGVRKRGGECRSRRMRIRHTEIGVVDGERS</sequence>
<gene>
    <name evidence="1" type="ORF">KQX54_017909</name>
</gene>
<dbReference type="EMBL" id="JAHXZJ010000374">
    <property type="protein sequence ID" value="KAH0561588.1"/>
    <property type="molecule type" value="Genomic_DNA"/>
</dbReference>
<proteinExistence type="predicted"/>
<protein>
    <submittedName>
        <fullName evidence="1">Uncharacterized protein</fullName>
    </submittedName>
</protein>
<organism evidence="1 2">
    <name type="scientific">Cotesia glomerata</name>
    <name type="common">Lepidopteran parasitic wasp</name>
    <name type="synonym">Apanteles glomeratus</name>
    <dbReference type="NCBI Taxonomy" id="32391"/>
    <lineage>
        <taxon>Eukaryota</taxon>
        <taxon>Metazoa</taxon>
        <taxon>Ecdysozoa</taxon>
        <taxon>Arthropoda</taxon>
        <taxon>Hexapoda</taxon>
        <taxon>Insecta</taxon>
        <taxon>Pterygota</taxon>
        <taxon>Neoptera</taxon>
        <taxon>Endopterygota</taxon>
        <taxon>Hymenoptera</taxon>
        <taxon>Apocrita</taxon>
        <taxon>Ichneumonoidea</taxon>
        <taxon>Braconidae</taxon>
        <taxon>Microgastrinae</taxon>
        <taxon>Cotesia</taxon>
    </lineage>
</organism>
<dbReference type="Proteomes" id="UP000826195">
    <property type="component" value="Unassembled WGS sequence"/>
</dbReference>
<name>A0AAV7IY02_COTGL</name>